<evidence type="ECO:0000256" key="1">
    <source>
        <dbReference type="SAM" id="Phobius"/>
    </source>
</evidence>
<evidence type="ECO:0000313" key="2">
    <source>
        <dbReference type="EMBL" id="KAL3701204.1"/>
    </source>
</evidence>
<comment type="caution">
    <text evidence="2">The sequence shown here is derived from an EMBL/GenBank/DDBJ whole genome shotgun (WGS) entry which is preliminary data.</text>
</comment>
<proteinExistence type="predicted"/>
<sequence>MSLLAHDLFSGKFLAIKHPQFRVQCVTTESCSNIIHYRSLLHAKQEAHKQFKATAALAAITNRRHFPGSSPEEHELLTFDLMESPLMRKARYKVKIVHYGALMVYIALFYHFLPELHWDEFTPGVGTVEGLVVGLLSGLVTVLLNENKLCDMRTAWRPAADFESRELGLFWDVIRTVGAFTTPYEDCLFYHSWMYRLLVQYLRVDEDMPIRAFTEVSFTSWSWRAWLACNSAFALYNGKEWRSSLVSGLLSLWAMGRKGQFLDGIIALTACRMTVNTWVLLTGQRQFW</sequence>
<reference evidence="2 3" key="1">
    <citation type="submission" date="2024-09" db="EMBL/GenBank/DDBJ databases">
        <title>Chromosome-scale assembly of Riccia sorocarpa.</title>
        <authorList>
            <person name="Paukszto L."/>
        </authorList>
    </citation>
    <scope>NUCLEOTIDE SEQUENCE [LARGE SCALE GENOMIC DNA]</scope>
    <source>
        <strain evidence="2">LP-2024</strain>
        <tissue evidence="2">Aerial parts of the thallus</tissue>
    </source>
</reference>
<name>A0ABD3IF82_9MARC</name>
<keyword evidence="1" id="KW-0812">Transmembrane</keyword>
<keyword evidence="3" id="KW-1185">Reference proteome</keyword>
<feature type="transmembrane region" description="Helical" evidence="1">
    <location>
        <begin position="96"/>
        <end position="113"/>
    </location>
</feature>
<evidence type="ECO:0000313" key="3">
    <source>
        <dbReference type="Proteomes" id="UP001633002"/>
    </source>
</evidence>
<gene>
    <name evidence="2" type="ORF">R1sor_019226</name>
</gene>
<keyword evidence="1" id="KW-1133">Transmembrane helix</keyword>
<organism evidence="2 3">
    <name type="scientific">Riccia sorocarpa</name>
    <dbReference type="NCBI Taxonomy" id="122646"/>
    <lineage>
        <taxon>Eukaryota</taxon>
        <taxon>Viridiplantae</taxon>
        <taxon>Streptophyta</taxon>
        <taxon>Embryophyta</taxon>
        <taxon>Marchantiophyta</taxon>
        <taxon>Marchantiopsida</taxon>
        <taxon>Marchantiidae</taxon>
        <taxon>Marchantiales</taxon>
        <taxon>Ricciaceae</taxon>
        <taxon>Riccia</taxon>
    </lineage>
</organism>
<accession>A0ABD3IF82</accession>
<protein>
    <submittedName>
        <fullName evidence="2">Uncharacterized protein</fullName>
    </submittedName>
</protein>
<dbReference type="Proteomes" id="UP001633002">
    <property type="component" value="Unassembled WGS sequence"/>
</dbReference>
<keyword evidence="1" id="KW-0472">Membrane</keyword>
<dbReference type="AlphaFoldDB" id="A0ABD3IF82"/>
<feature type="transmembrane region" description="Helical" evidence="1">
    <location>
        <begin position="125"/>
        <end position="144"/>
    </location>
</feature>
<dbReference type="EMBL" id="JBJQOH010000001">
    <property type="protein sequence ID" value="KAL3701204.1"/>
    <property type="molecule type" value="Genomic_DNA"/>
</dbReference>